<dbReference type="HOGENOM" id="CLU_037628_1_0_11"/>
<dbReference type="Proteomes" id="UP000003773">
    <property type="component" value="Unassembled WGS sequence"/>
</dbReference>
<evidence type="ECO:0000259" key="5">
    <source>
        <dbReference type="PROSITE" id="PS50932"/>
    </source>
</evidence>
<dbReference type="CDD" id="cd01544">
    <property type="entry name" value="PBP1_GalR"/>
    <property type="match status" value="1"/>
</dbReference>
<evidence type="ECO:0000256" key="4">
    <source>
        <dbReference type="SAM" id="MobiDB-lite"/>
    </source>
</evidence>
<dbReference type="InterPro" id="IPR046335">
    <property type="entry name" value="LacI/GalR-like_sensor"/>
</dbReference>
<reference evidence="6 7" key="1">
    <citation type="submission" date="2007-04" db="EMBL/GenBank/DDBJ databases">
        <authorList>
            <person name="Fulton L."/>
            <person name="Clifton S."/>
            <person name="Fulton B."/>
            <person name="Xu J."/>
            <person name="Minx P."/>
            <person name="Pepin K.H."/>
            <person name="Johnson M."/>
            <person name="Thiruvilangam P."/>
            <person name="Bhonagiri V."/>
            <person name="Nash W.E."/>
            <person name="Mardis E.R."/>
            <person name="Wilson R.K."/>
        </authorList>
    </citation>
    <scope>NUCLEOTIDE SEQUENCE [LARGE SCALE GENOMIC DNA]</scope>
    <source>
        <strain evidence="6 7">L2-32</strain>
    </source>
</reference>
<evidence type="ECO:0000313" key="7">
    <source>
        <dbReference type="Proteomes" id="UP000003773"/>
    </source>
</evidence>
<dbReference type="GO" id="GO:0003700">
    <property type="term" value="F:DNA-binding transcription factor activity"/>
    <property type="evidence" value="ECO:0007669"/>
    <property type="project" value="TreeGrafter"/>
</dbReference>
<evidence type="ECO:0000256" key="3">
    <source>
        <dbReference type="ARBA" id="ARBA00023163"/>
    </source>
</evidence>
<dbReference type="SUPFAM" id="SSF53822">
    <property type="entry name" value="Periplasmic binding protein-like I"/>
    <property type="match status" value="1"/>
</dbReference>
<dbReference type="InterPro" id="IPR000843">
    <property type="entry name" value="HTH_LacI"/>
</dbReference>
<dbReference type="InterPro" id="IPR010982">
    <property type="entry name" value="Lambda_DNA-bd_dom_sf"/>
</dbReference>
<dbReference type="Gene3D" id="1.10.260.40">
    <property type="entry name" value="lambda repressor-like DNA-binding domains"/>
    <property type="match status" value="1"/>
</dbReference>
<proteinExistence type="predicted"/>
<name>A7A914_BIFAD</name>
<dbReference type="SMART" id="SM00354">
    <property type="entry name" value="HTH_LACI"/>
    <property type="match status" value="1"/>
</dbReference>
<keyword evidence="3" id="KW-0804">Transcription</keyword>
<dbReference type="PANTHER" id="PTHR30146">
    <property type="entry name" value="LACI-RELATED TRANSCRIPTIONAL REPRESSOR"/>
    <property type="match status" value="1"/>
</dbReference>
<dbReference type="PANTHER" id="PTHR30146:SF149">
    <property type="entry name" value="HTH-TYPE TRANSCRIPTIONAL REGULATOR EBGR"/>
    <property type="match status" value="1"/>
</dbReference>
<dbReference type="EMBL" id="AAXD02000074">
    <property type="protein sequence ID" value="EDN82229.1"/>
    <property type="molecule type" value="Genomic_DNA"/>
</dbReference>
<evidence type="ECO:0000256" key="2">
    <source>
        <dbReference type="ARBA" id="ARBA00023125"/>
    </source>
</evidence>
<keyword evidence="1" id="KW-0805">Transcription regulation</keyword>
<gene>
    <name evidence="6" type="ORF">BIFADO_02357</name>
</gene>
<sequence length="369" mass="40909">MRHPWEGEGAMATIKEIAKRTGFSQATVSRLLNGDPTLSVREETRRAIIRASEDLGYSAQAKRIVIPHEVALLDNEESDETLRDSYFADLRSALEHNAKQQRMELTVFHSLDEMLNQKGKFDGFMAIGANVIAESDLEKLHEVMPYGVFIDVNPAPNLFDSVQPDLQQTVHDAVEACAKAGMKRVGFIGGKGRLTNFYEVDEEGRATYFRREMGRYGLDLRGLVYSDGLFTVENGRKLGEQFIRDHNGALPDAVIVSADIIAVGVLQAFNAVGVIVPRDISVISINNQTIAQLTSPPLSTFAIDQNELARVAILTLADAIASKRTVRQHAYLSTTLEVRDSFVPAQPKRESRPKLQTRSKRSARSKRAA</sequence>
<protein>
    <submittedName>
        <fullName evidence="6">Transcriptional regulator, LacI family</fullName>
    </submittedName>
</protein>
<reference evidence="6 7" key="2">
    <citation type="submission" date="2007-05" db="EMBL/GenBank/DDBJ databases">
        <title>Draft genome sequence of Bifidobacterium adolescentis (L2-32).</title>
        <authorList>
            <person name="Sudarsanam P."/>
            <person name="Ley R."/>
            <person name="Guruge J."/>
            <person name="Turnbaugh P.J."/>
            <person name="Mahowald M."/>
            <person name="Liep D."/>
            <person name="Gordon J."/>
        </authorList>
    </citation>
    <scope>NUCLEOTIDE SEQUENCE [LARGE SCALE GENOMIC DNA]</scope>
    <source>
        <strain evidence="6 7">L2-32</strain>
    </source>
</reference>
<dbReference type="Pfam" id="PF00356">
    <property type="entry name" value="LacI"/>
    <property type="match status" value="1"/>
</dbReference>
<feature type="domain" description="HTH lacI-type" evidence="5">
    <location>
        <begin position="12"/>
        <end position="66"/>
    </location>
</feature>
<feature type="region of interest" description="Disordered" evidence="4">
    <location>
        <begin position="344"/>
        <end position="369"/>
    </location>
</feature>
<comment type="caution">
    <text evidence="6">The sequence shown here is derived from an EMBL/GenBank/DDBJ whole genome shotgun (WGS) entry which is preliminary data.</text>
</comment>
<keyword evidence="2" id="KW-0238">DNA-binding</keyword>
<organism evidence="6 7">
    <name type="scientific">Bifidobacterium adolescentis L2-32</name>
    <dbReference type="NCBI Taxonomy" id="411481"/>
    <lineage>
        <taxon>Bacteria</taxon>
        <taxon>Bacillati</taxon>
        <taxon>Actinomycetota</taxon>
        <taxon>Actinomycetes</taxon>
        <taxon>Bifidobacteriales</taxon>
        <taxon>Bifidobacteriaceae</taxon>
        <taxon>Bifidobacterium</taxon>
    </lineage>
</organism>
<evidence type="ECO:0000313" key="6">
    <source>
        <dbReference type="EMBL" id="EDN82229.1"/>
    </source>
</evidence>
<dbReference type="PROSITE" id="PS50932">
    <property type="entry name" value="HTH_LACI_2"/>
    <property type="match status" value="1"/>
</dbReference>
<dbReference type="GO" id="GO:0000976">
    <property type="term" value="F:transcription cis-regulatory region binding"/>
    <property type="evidence" value="ECO:0007669"/>
    <property type="project" value="TreeGrafter"/>
</dbReference>
<accession>A7A914</accession>
<dbReference type="InterPro" id="IPR028082">
    <property type="entry name" value="Peripla_BP_I"/>
</dbReference>
<dbReference type="SUPFAM" id="SSF47413">
    <property type="entry name" value="lambda repressor-like DNA-binding domains"/>
    <property type="match status" value="1"/>
</dbReference>
<dbReference type="Gene3D" id="3.40.50.2300">
    <property type="match status" value="2"/>
</dbReference>
<evidence type="ECO:0000256" key="1">
    <source>
        <dbReference type="ARBA" id="ARBA00023015"/>
    </source>
</evidence>
<feature type="compositionally biased region" description="Basic residues" evidence="4">
    <location>
        <begin position="355"/>
        <end position="369"/>
    </location>
</feature>
<dbReference type="CDD" id="cd01392">
    <property type="entry name" value="HTH_LacI"/>
    <property type="match status" value="1"/>
</dbReference>
<dbReference type="Pfam" id="PF13377">
    <property type="entry name" value="Peripla_BP_3"/>
    <property type="match status" value="1"/>
</dbReference>
<dbReference type="AlphaFoldDB" id="A7A914"/>